<keyword evidence="3 5" id="KW-0378">Hydrolase</keyword>
<sequence>MPSNKTTSVFTLLDIGRSLQRMISTHYNKPYWIKTEIAKLNAYTKSGHCYPDLVEKQNGQVLAQMRATIWSDTFKTISRQFEETTKKPISEGMTVLLLAKVNYHPSYGFSLNILDIDAGFTLGEMAKEKLESLKRLKAEGIFNLNRALNFPKIPQRIAVISVNTSKGYQDFMNIISKSHSRFNFKIELFPALLQGDKAITSIAEALENIKNRKQEFDLVSIIRGGGGDVGLSCYDSFALASKVARFPLPVISGIGHSTNETLVEMVTFANKITPTDVAYFFISIFQERWEELQNLHSKFTGSVKFKLKEEQQNLKLSHHDFKTQVNVLLQNHNYQLKEQRQRIKSTMPSLIRTRFDNLKNSGYRLGWLTQQQFQNQKKDLFQLSKTLQKESKSKIENQQQQLTYLSSTLSLLSPERLLSRGYTLNLVNDKIIKSSTELKPGDRLKTMFSDGYAESDVIKIEPHEKN</sequence>
<evidence type="ECO:0000259" key="7">
    <source>
        <dbReference type="Pfam" id="PF13742"/>
    </source>
</evidence>
<comment type="subcellular location">
    <subcellularLocation>
        <location evidence="5">Cytoplasm</location>
    </subcellularLocation>
</comment>
<dbReference type="InterPro" id="IPR025824">
    <property type="entry name" value="OB-fold_nuc-bd_dom"/>
</dbReference>
<keyword evidence="9" id="KW-1185">Reference proteome</keyword>
<dbReference type="GO" id="GO:0009318">
    <property type="term" value="C:exodeoxyribonuclease VII complex"/>
    <property type="evidence" value="ECO:0007669"/>
    <property type="project" value="UniProtKB-UniRule"/>
</dbReference>
<name>A0A1G7V2G3_9FLAO</name>
<dbReference type="PANTHER" id="PTHR30008:SF0">
    <property type="entry name" value="EXODEOXYRIBONUCLEASE 7 LARGE SUBUNIT"/>
    <property type="match status" value="1"/>
</dbReference>
<dbReference type="Pfam" id="PF02601">
    <property type="entry name" value="Exonuc_VII_L"/>
    <property type="match status" value="1"/>
</dbReference>
<evidence type="ECO:0000256" key="5">
    <source>
        <dbReference type="RuleBase" id="RU004355"/>
    </source>
</evidence>
<comment type="catalytic activity">
    <reaction evidence="5">
        <text>Exonucleolytic cleavage in either 5'- to 3'- or 3'- to 5'-direction to yield nucleoside 5'-phosphates.</text>
        <dbReference type="EC" id="3.1.11.6"/>
    </reaction>
</comment>
<dbReference type="EMBL" id="FNCW01000003">
    <property type="protein sequence ID" value="SDG53907.1"/>
    <property type="molecule type" value="Genomic_DNA"/>
</dbReference>
<dbReference type="Proteomes" id="UP000199296">
    <property type="component" value="Unassembled WGS sequence"/>
</dbReference>
<keyword evidence="4 5" id="KW-0269">Exonuclease</keyword>
<dbReference type="Pfam" id="PF13742">
    <property type="entry name" value="tRNA_anti_2"/>
    <property type="match status" value="1"/>
</dbReference>
<dbReference type="CDD" id="cd04489">
    <property type="entry name" value="ExoVII_LU_OBF"/>
    <property type="match status" value="1"/>
</dbReference>
<dbReference type="InterPro" id="IPR020579">
    <property type="entry name" value="Exonuc_VII_lsu_C"/>
</dbReference>
<feature type="domain" description="OB-fold nucleic acid binding" evidence="7">
    <location>
        <begin position="13"/>
        <end position="116"/>
    </location>
</feature>
<evidence type="ECO:0000259" key="6">
    <source>
        <dbReference type="Pfam" id="PF02601"/>
    </source>
</evidence>
<dbReference type="AlphaFoldDB" id="A0A1G7V2G3"/>
<evidence type="ECO:0000256" key="2">
    <source>
        <dbReference type="ARBA" id="ARBA00022722"/>
    </source>
</evidence>
<evidence type="ECO:0000313" key="9">
    <source>
        <dbReference type="Proteomes" id="UP000199296"/>
    </source>
</evidence>
<organism evidence="8 9">
    <name type="scientific">Psychroflexus sediminis</name>
    <dbReference type="NCBI Taxonomy" id="470826"/>
    <lineage>
        <taxon>Bacteria</taxon>
        <taxon>Pseudomonadati</taxon>
        <taxon>Bacteroidota</taxon>
        <taxon>Flavobacteriia</taxon>
        <taxon>Flavobacteriales</taxon>
        <taxon>Flavobacteriaceae</taxon>
        <taxon>Psychroflexus</taxon>
    </lineage>
</organism>
<evidence type="ECO:0000256" key="3">
    <source>
        <dbReference type="ARBA" id="ARBA00022801"/>
    </source>
</evidence>
<dbReference type="OrthoDB" id="9802795at2"/>
<dbReference type="RefSeq" id="WP_093365540.1">
    <property type="nucleotide sequence ID" value="NZ_FNCW01000003.1"/>
</dbReference>
<feature type="domain" description="Exonuclease VII large subunit C-terminal" evidence="6">
    <location>
        <begin position="142"/>
        <end position="455"/>
    </location>
</feature>
<proteinExistence type="inferred from homology"/>
<gene>
    <name evidence="8" type="ORF">SAMN04488027_10328</name>
</gene>
<dbReference type="EC" id="3.1.11.6" evidence="5"/>
<protein>
    <recommendedName>
        <fullName evidence="5">Exodeoxyribonuclease 7 large subunit</fullName>
        <ecNumber evidence="5">3.1.11.6</ecNumber>
    </recommendedName>
</protein>
<accession>A0A1G7V2G3</accession>
<dbReference type="GO" id="GO:0006308">
    <property type="term" value="P:DNA catabolic process"/>
    <property type="evidence" value="ECO:0007669"/>
    <property type="project" value="UniProtKB-UniRule"/>
</dbReference>
<dbReference type="NCBIfam" id="TIGR00237">
    <property type="entry name" value="xseA"/>
    <property type="match status" value="1"/>
</dbReference>
<reference evidence="8 9" key="1">
    <citation type="submission" date="2016-10" db="EMBL/GenBank/DDBJ databases">
        <authorList>
            <person name="de Groot N.N."/>
        </authorList>
    </citation>
    <scope>NUCLEOTIDE SEQUENCE [LARGE SCALE GENOMIC DNA]</scope>
    <source>
        <strain evidence="8 9">DSM 19803</strain>
    </source>
</reference>
<comment type="similarity">
    <text evidence="5">Belongs to the XseA family.</text>
</comment>
<dbReference type="GO" id="GO:0008855">
    <property type="term" value="F:exodeoxyribonuclease VII activity"/>
    <property type="evidence" value="ECO:0007669"/>
    <property type="project" value="UniProtKB-UniRule"/>
</dbReference>
<dbReference type="GO" id="GO:0003676">
    <property type="term" value="F:nucleic acid binding"/>
    <property type="evidence" value="ECO:0007669"/>
    <property type="project" value="InterPro"/>
</dbReference>
<dbReference type="InterPro" id="IPR003753">
    <property type="entry name" value="Exonuc_VII_L"/>
</dbReference>
<dbReference type="STRING" id="470826.SAMN04488027_10328"/>
<evidence type="ECO:0000313" key="8">
    <source>
        <dbReference type="EMBL" id="SDG53907.1"/>
    </source>
</evidence>
<dbReference type="GO" id="GO:0005737">
    <property type="term" value="C:cytoplasm"/>
    <property type="evidence" value="ECO:0007669"/>
    <property type="project" value="UniProtKB-SubCell"/>
</dbReference>
<evidence type="ECO:0000256" key="1">
    <source>
        <dbReference type="ARBA" id="ARBA00022490"/>
    </source>
</evidence>
<evidence type="ECO:0000256" key="4">
    <source>
        <dbReference type="ARBA" id="ARBA00022839"/>
    </source>
</evidence>
<keyword evidence="1" id="KW-0963">Cytoplasm</keyword>
<dbReference type="PANTHER" id="PTHR30008">
    <property type="entry name" value="EXODEOXYRIBONUCLEASE 7 LARGE SUBUNIT"/>
    <property type="match status" value="1"/>
</dbReference>
<keyword evidence="2 5" id="KW-0540">Nuclease</keyword>